<keyword evidence="1" id="KW-0812">Transmembrane</keyword>
<dbReference type="PATRIC" id="fig|1227456.3.peg.1696"/>
<evidence type="ECO:0000256" key="1">
    <source>
        <dbReference type="SAM" id="Phobius"/>
    </source>
</evidence>
<keyword evidence="1" id="KW-0472">Membrane</keyword>
<comment type="caution">
    <text evidence="2">The sequence shown here is derived from an EMBL/GenBank/DDBJ whole genome shotgun (WGS) entry which is preliminary data.</text>
</comment>
<evidence type="ECO:0000313" key="2">
    <source>
        <dbReference type="EMBL" id="EMA53325.1"/>
    </source>
</evidence>
<organism evidence="2 3">
    <name type="scientific">Halococcus salifodinae DSM 8989</name>
    <dbReference type="NCBI Taxonomy" id="1227456"/>
    <lineage>
        <taxon>Archaea</taxon>
        <taxon>Methanobacteriati</taxon>
        <taxon>Methanobacteriota</taxon>
        <taxon>Stenosarchaea group</taxon>
        <taxon>Halobacteria</taxon>
        <taxon>Halobacteriales</taxon>
        <taxon>Halococcaceae</taxon>
        <taxon>Halococcus</taxon>
    </lineage>
</organism>
<dbReference type="AlphaFoldDB" id="M0N9J4"/>
<proteinExistence type="predicted"/>
<reference evidence="2 3" key="1">
    <citation type="journal article" date="2014" name="PLoS Genet.">
        <title>Phylogenetically driven sequencing of extremely halophilic archaea reveals strategies for static and dynamic osmo-response.</title>
        <authorList>
            <person name="Becker E.A."/>
            <person name="Seitzer P.M."/>
            <person name="Tritt A."/>
            <person name="Larsen D."/>
            <person name="Krusor M."/>
            <person name="Yao A.I."/>
            <person name="Wu D."/>
            <person name="Madern D."/>
            <person name="Eisen J.A."/>
            <person name="Darling A.E."/>
            <person name="Facciotti M.T."/>
        </authorList>
    </citation>
    <scope>NUCLEOTIDE SEQUENCE [LARGE SCALE GENOMIC DNA]</scope>
    <source>
        <strain evidence="2 3">DSM 8989</strain>
    </source>
</reference>
<protein>
    <submittedName>
        <fullName evidence="2">Uncharacterized protein</fullName>
    </submittedName>
</protein>
<accession>M0N9J4</accession>
<feature type="transmembrane region" description="Helical" evidence="1">
    <location>
        <begin position="21"/>
        <end position="39"/>
    </location>
</feature>
<feature type="transmembrane region" description="Helical" evidence="1">
    <location>
        <begin position="92"/>
        <end position="113"/>
    </location>
</feature>
<feature type="transmembrane region" description="Helical" evidence="1">
    <location>
        <begin position="125"/>
        <end position="151"/>
    </location>
</feature>
<keyword evidence="3" id="KW-1185">Reference proteome</keyword>
<evidence type="ECO:0000313" key="3">
    <source>
        <dbReference type="Proteomes" id="UP000011625"/>
    </source>
</evidence>
<sequence length="188" mass="19232">MAESIRRTLRTLRIVASRWDARAILTLTGLAYLIGYSFAVGDLALTGRGGISLLVVDAPLDRAFQSTGYLSFEPIAAVEAGPLTYLFSPIDAGLALVLAALVGINVALTYLGLVQPRACGMESSVGLLAAVPALFSGAACCGPVVLIAIGVQATGAVIAGFQLLLPIAVGLLALSVVLVGRRIDPTLA</sequence>
<dbReference type="STRING" id="1227456.C450_08422"/>
<dbReference type="Proteomes" id="UP000011625">
    <property type="component" value="Unassembled WGS sequence"/>
</dbReference>
<dbReference type="RefSeq" id="WP_005042491.1">
    <property type="nucleotide sequence ID" value="NZ_AOME01000051.1"/>
</dbReference>
<keyword evidence="1" id="KW-1133">Transmembrane helix</keyword>
<name>M0N9J4_9EURY</name>
<dbReference type="EMBL" id="AOME01000051">
    <property type="protein sequence ID" value="EMA53325.1"/>
    <property type="molecule type" value="Genomic_DNA"/>
</dbReference>
<gene>
    <name evidence="2" type="ORF">C450_08422</name>
</gene>
<feature type="transmembrane region" description="Helical" evidence="1">
    <location>
        <begin position="157"/>
        <end position="179"/>
    </location>
</feature>